<dbReference type="STRING" id="366533.SAMN05444339_101746"/>
<protein>
    <recommendedName>
        <fullName evidence="4">Lipoprotein</fullName>
    </recommendedName>
</protein>
<name>A0A1M4UJ11_LOKAT</name>
<proteinExistence type="predicted"/>
<dbReference type="AlphaFoldDB" id="A0A1M4UJ11"/>
<dbReference type="RefSeq" id="WP_072855809.1">
    <property type="nucleotide sequence ID" value="NZ_FQUE01000001.1"/>
</dbReference>
<dbReference type="OrthoDB" id="7773807at2"/>
<evidence type="ECO:0008006" key="4">
    <source>
        <dbReference type="Google" id="ProtNLM"/>
    </source>
</evidence>
<dbReference type="PROSITE" id="PS51257">
    <property type="entry name" value="PROKAR_LIPOPROTEIN"/>
    <property type="match status" value="1"/>
</dbReference>
<feature type="signal peptide" evidence="1">
    <location>
        <begin position="1"/>
        <end position="21"/>
    </location>
</feature>
<evidence type="ECO:0000256" key="1">
    <source>
        <dbReference type="SAM" id="SignalP"/>
    </source>
</evidence>
<keyword evidence="3" id="KW-1185">Reference proteome</keyword>
<sequence>MRPVLSLILIATLATSGCARIAESPLNPMNLFRGSGAVPRDANGNVQPLVTARDLERAEDTRGLIATVDTVELENVPGGAVLRATGRAAGQGFYDAGLVPVAAADGTLVYEFRVRAPATMPVAPTPQDITVAAKIDSVTLAGATRIVVMAAQTGRSVAR</sequence>
<evidence type="ECO:0000313" key="2">
    <source>
        <dbReference type="EMBL" id="SHE56644.1"/>
    </source>
</evidence>
<organism evidence="2 3">
    <name type="scientific">Loktanella atrilutea</name>
    <dbReference type="NCBI Taxonomy" id="366533"/>
    <lineage>
        <taxon>Bacteria</taxon>
        <taxon>Pseudomonadati</taxon>
        <taxon>Pseudomonadota</taxon>
        <taxon>Alphaproteobacteria</taxon>
        <taxon>Rhodobacterales</taxon>
        <taxon>Roseobacteraceae</taxon>
        <taxon>Loktanella</taxon>
    </lineage>
</organism>
<accession>A0A1M4UJ11</accession>
<reference evidence="3" key="1">
    <citation type="submission" date="2016-11" db="EMBL/GenBank/DDBJ databases">
        <authorList>
            <person name="Varghese N."/>
            <person name="Submissions S."/>
        </authorList>
    </citation>
    <scope>NUCLEOTIDE SEQUENCE [LARGE SCALE GENOMIC DNA]</scope>
    <source>
        <strain evidence="3">DSM 29326</strain>
    </source>
</reference>
<gene>
    <name evidence="2" type="ORF">SAMN05444339_101746</name>
</gene>
<feature type="chain" id="PRO_5012815766" description="Lipoprotein" evidence="1">
    <location>
        <begin position="22"/>
        <end position="159"/>
    </location>
</feature>
<keyword evidence="1" id="KW-0732">Signal</keyword>
<dbReference type="Proteomes" id="UP000183987">
    <property type="component" value="Unassembled WGS sequence"/>
</dbReference>
<evidence type="ECO:0000313" key="3">
    <source>
        <dbReference type="Proteomes" id="UP000183987"/>
    </source>
</evidence>
<dbReference type="EMBL" id="FQUE01000001">
    <property type="protein sequence ID" value="SHE56644.1"/>
    <property type="molecule type" value="Genomic_DNA"/>
</dbReference>